<feature type="compositionally biased region" description="Acidic residues" evidence="1">
    <location>
        <begin position="488"/>
        <end position="505"/>
    </location>
</feature>
<feature type="compositionally biased region" description="Polar residues" evidence="1">
    <location>
        <begin position="1233"/>
        <end position="1245"/>
    </location>
</feature>
<dbReference type="InterPro" id="IPR016024">
    <property type="entry name" value="ARM-type_fold"/>
</dbReference>
<feature type="compositionally biased region" description="Polar residues" evidence="1">
    <location>
        <begin position="1174"/>
        <end position="1195"/>
    </location>
</feature>
<feature type="region of interest" description="Disordered" evidence="1">
    <location>
        <begin position="1498"/>
        <end position="1537"/>
    </location>
</feature>
<feature type="region of interest" description="Disordered" evidence="1">
    <location>
        <begin position="162"/>
        <end position="193"/>
    </location>
</feature>
<dbReference type="OrthoDB" id="2591260at2759"/>
<protein>
    <recommendedName>
        <fullName evidence="4">Telomere-associated protein Rif1 N-terminal domain-containing protein</fullName>
    </recommendedName>
</protein>
<proteinExistence type="predicted"/>
<feature type="region of interest" description="Disordered" evidence="1">
    <location>
        <begin position="1"/>
        <end position="50"/>
    </location>
</feature>
<keyword evidence="3" id="KW-1185">Reference proteome</keyword>
<dbReference type="EMBL" id="ML213509">
    <property type="protein sequence ID" value="TFK52467.1"/>
    <property type="molecule type" value="Genomic_DNA"/>
</dbReference>
<gene>
    <name evidence="2" type="ORF">OE88DRAFT_1698296</name>
</gene>
<reference evidence="2 3" key="1">
    <citation type="journal article" date="2019" name="Nat. Ecol. Evol.">
        <title>Megaphylogeny resolves global patterns of mushroom evolution.</title>
        <authorList>
            <person name="Varga T."/>
            <person name="Krizsan K."/>
            <person name="Foldi C."/>
            <person name="Dima B."/>
            <person name="Sanchez-Garcia M."/>
            <person name="Sanchez-Ramirez S."/>
            <person name="Szollosi G.J."/>
            <person name="Szarkandi J.G."/>
            <person name="Papp V."/>
            <person name="Albert L."/>
            <person name="Andreopoulos W."/>
            <person name="Angelini C."/>
            <person name="Antonin V."/>
            <person name="Barry K.W."/>
            <person name="Bougher N.L."/>
            <person name="Buchanan P."/>
            <person name="Buyck B."/>
            <person name="Bense V."/>
            <person name="Catcheside P."/>
            <person name="Chovatia M."/>
            <person name="Cooper J."/>
            <person name="Damon W."/>
            <person name="Desjardin D."/>
            <person name="Finy P."/>
            <person name="Geml J."/>
            <person name="Haridas S."/>
            <person name="Hughes K."/>
            <person name="Justo A."/>
            <person name="Karasinski D."/>
            <person name="Kautmanova I."/>
            <person name="Kiss B."/>
            <person name="Kocsube S."/>
            <person name="Kotiranta H."/>
            <person name="LaButti K.M."/>
            <person name="Lechner B.E."/>
            <person name="Liimatainen K."/>
            <person name="Lipzen A."/>
            <person name="Lukacs Z."/>
            <person name="Mihaltcheva S."/>
            <person name="Morgado L.N."/>
            <person name="Niskanen T."/>
            <person name="Noordeloos M.E."/>
            <person name="Ohm R.A."/>
            <person name="Ortiz-Santana B."/>
            <person name="Ovrebo C."/>
            <person name="Racz N."/>
            <person name="Riley R."/>
            <person name="Savchenko A."/>
            <person name="Shiryaev A."/>
            <person name="Soop K."/>
            <person name="Spirin V."/>
            <person name="Szebenyi C."/>
            <person name="Tomsovsky M."/>
            <person name="Tulloss R.E."/>
            <person name="Uehling J."/>
            <person name="Grigoriev I.V."/>
            <person name="Vagvolgyi C."/>
            <person name="Papp T."/>
            <person name="Martin F.M."/>
            <person name="Miettinen O."/>
            <person name="Hibbett D.S."/>
            <person name="Nagy L.G."/>
        </authorList>
    </citation>
    <scope>NUCLEOTIDE SEQUENCE [LARGE SCALE GENOMIC DNA]</scope>
    <source>
        <strain evidence="2 3">OMC1185</strain>
    </source>
</reference>
<dbReference type="STRING" id="5364.A0A5C3N6M1"/>
<organism evidence="2 3">
    <name type="scientific">Heliocybe sulcata</name>
    <dbReference type="NCBI Taxonomy" id="5364"/>
    <lineage>
        <taxon>Eukaryota</taxon>
        <taxon>Fungi</taxon>
        <taxon>Dikarya</taxon>
        <taxon>Basidiomycota</taxon>
        <taxon>Agaricomycotina</taxon>
        <taxon>Agaricomycetes</taxon>
        <taxon>Gloeophyllales</taxon>
        <taxon>Gloeophyllaceae</taxon>
        <taxon>Heliocybe</taxon>
    </lineage>
</organism>
<feature type="region of interest" description="Disordered" evidence="1">
    <location>
        <begin position="483"/>
        <end position="509"/>
    </location>
</feature>
<evidence type="ECO:0000313" key="2">
    <source>
        <dbReference type="EMBL" id="TFK52467.1"/>
    </source>
</evidence>
<name>A0A5C3N6M1_9AGAM</name>
<feature type="compositionally biased region" description="Basic and acidic residues" evidence="1">
    <location>
        <begin position="1277"/>
        <end position="1289"/>
    </location>
</feature>
<evidence type="ECO:0000313" key="3">
    <source>
        <dbReference type="Proteomes" id="UP000305948"/>
    </source>
</evidence>
<feature type="region of interest" description="Disordered" evidence="1">
    <location>
        <begin position="1257"/>
        <end position="1343"/>
    </location>
</feature>
<feature type="region of interest" description="Disordered" evidence="1">
    <location>
        <begin position="1147"/>
        <end position="1245"/>
    </location>
</feature>
<evidence type="ECO:0000256" key="1">
    <source>
        <dbReference type="SAM" id="MobiDB-lite"/>
    </source>
</evidence>
<accession>A0A5C3N6M1</accession>
<dbReference type="SUPFAM" id="SSF48371">
    <property type="entry name" value="ARM repeat"/>
    <property type="match status" value="1"/>
</dbReference>
<evidence type="ECO:0008006" key="4">
    <source>
        <dbReference type="Google" id="ProtNLM"/>
    </source>
</evidence>
<feature type="compositionally biased region" description="Polar residues" evidence="1">
    <location>
        <begin position="1332"/>
        <end position="1341"/>
    </location>
</feature>
<dbReference type="Proteomes" id="UP000305948">
    <property type="component" value="Unassembled WGS sequence"/>
</dbReference>
<feature type="compositionally biased region" description="Polar residues" evidence="1">
    <location>
        <begin position="28"/>
        <end position="40"/>
    </location>
</feature>
<feature type="compositionally biased region" description="Polar residues" evidence="1">
    <location>
        <begin position="1264"/>
        <end position="1276"/>
    </location>
</feature>
<sequence length="1537" mass="167496">MSLLTPPATSHRDKENRPPPGASGSRVAWSQQNQYHSLPSSPEPYAAAAIPPKNPVKSILKKSSQPILPFQNEDVRETTPLPDAPMQNASYLLSAVSRIIAVASSMRDIIEGYSVLSVRIRDHVDDDAFGASQCPLLQPVRDNRDALAEAVVRDLGRALVHPPTMDTTPGPGLKRMFGLPSPKASPKKKKSMNEEQVTYARDLATTCHAVIRFLAVVWTKPSVSSLFTERQISEMLTALLCIPLEPQLPTPNARKTCALSIWLIQAQRLPEEILYPAKDRIAYAIRRGIEGELGKEGKKGSVNDGYKAIHDLSIHLPTVFIPAFTELLPSLFAGLLGPTVVMRAQACNALGGFVRGSASLPRMPIHTKISALVEDFLTTPSTALRKSPSPSKLPSESAIVRTLRTTLNATEPAHAAQGPVWALCVLASVIVLLGPALSTEAQLFRIMSAMLSLALRHKKSSIRALLCAVWPCMTHAFFQPPLIKDPDEAQDNSDSEEGQAEEDTSQNEKNREALWKLVKNMVDMGAGVTTIATALIADEEEDVKYTRLLTVLNQMVHKGGLPCEQAVEVLERLSNLGQVADDHEPVKLLSPGLFSCLGGLLAVDWKSVVNAVRPLFDDLPKIDAIRPLTRDELSDGRLFQGLIDIWKVALLNAEIPGDQHKAPDAIVSAWAALLQAKVSIIQDDGDHDGLLEFSDYIVEVLVEILRDAEIDFTARPATSKSSTISIELPKVFVKSNRSRATLRLLMVRNLWTSFRSMVPREDLSAATGQLVACLKQDRALIIGDEKAGVLDEGAWSEWGTLCAQTLAVCDIDDLKAFWAHVSEVCPVSWPGEARGLAWENFTNEWFSDKANTRESAMVLLSVPFSSSTPWDMSESELRQWHQCCLSGASDMAYDAGEDYTAVLNDVVDAISRAHWSLMTSGTSPARIADILLQSFGSSDATSIPHRLFEFVNDTLLTSYPPAPRNKVICTWLIRTFVRSVEECQSDLLVDMLEAVAEGLALWIADEHKVFSQDEYALDLLPLYQTILVAVGALPPSLEVLDRLLPIIHAPFLANADDMVATTEAFSEFWRGNCSHLPIPEGGWPAQLQECRVAARLQTSEPAVYIGQRVGDEADDGYEADTSFNAEVETSSKSQTDDADDELLTFPESDEEKEVHSLLSEVPASPARKRPSTRAVGTSPSRLGSSNRVAITTPPASTEDGDSGHERPSPPLTALRSRQSTAESKMLSEPPTTPINARTAQETPTRAVSAMSFYASSPFQRKANNENVSPSAAVSSGSEEKSPGKRQRAEDTEDPNEVDVAVGSIKTKRARFSATPTKYPLTATDRKERRAYSIQSKSSPGSRSVIPVVLKDKGDPFTSPKSKGSAANSEVTASSMSAIPATPSRLRSNLVMEAVVIPPFHCNKDHWLDISPLSSAKKRRGDFTRSPSYGGVVKSGARVRVESARSKKIKSVRVQAADLTAVPDSDDLPALSSNMGQVTPHHVVSPIIRRKQIFMLNDDLPSDDSDMGSSPIKVHTARKELKRSSSVNEARPSFPAMS</sequence>